<evidence type="ECO:0000256" key="9">
    <source>
        <dbReference type="SAM" id="Coils"/>
    </source>
</evidence>
<dbReference type="InterPro" id="IPR038120">
    <property type="entry name" value="Rpb1_funnel_sf"/>
</dbReference>
<feature type="domain" description="RNA polymerase N-terminal" evidence="10">
    <location>
        <begin position="298"/>
        <end position="580"/>
    </location>
</feature>
<organism evidence="11 12">
    <name type="scientific">Candidatus Kuenenbacteria bacterium RIFCSPHIGHO2_02_FULL_39_13</name>
    <dbReference type="NCBI Taxonomy" id="1798561"/>
    <lineage>
        <taxon>Bacteria</taxon>
        <taxon>Candidatus Kueneniibacteriota</taxon>
    </lineage>
</organism>
<dbReference type="InterPro" id="IPR045867">
    <property type="entry name" value="DNA-dir_RpoC_beta_prime"/>
</dbReference>
<evidence type="ECO:0000256" key="8">
    <source>
        <dbReference type="RuleBase" id="RU004279"/>
    </source>
</evidence>
<comment type="catalytic activity">
    <reaction evidence="6 7 8">
        <text>RNA(n) + a ribonucleoside 5'-triphosphate = RNA(n+1) + diphosphate</text>
        <dbReference type="Rhea" id="RHEA:21248"/>
        <dbReference type="Rhea" id="RHEA-COMP:14527"/>
        <dbReference type="Rhea" id="RHEA-COMP:17342"/>
        <dbReference type="ChEBI" id="CHEBI:33019"/>
        <dbReference type="ChEBI" id="CHEBI:61557"/>
        <dbReference type="ChEBI" id="CHEBI:140395"/>
        <dbReference type="EC" id="2.7.7.6"/>
    </reaction>
</comment>
<proteinExistence type="inferred from homology"/>
<dbReference type="Gene3D" id="4.10.860.120">
    <property type="entry name" value="RNA polymerase II, clamp domain"/>
    <property type="match status" value="1"/>
</dbReference>
<dbReference type="InterPro" id="IPR042102">
    <property type="entry name" value="RNA_pol_Rpb1_3_sf"/>
</dbReference>
<feature type="binding site" evidence="7">
    <location>
        <position position="931"/>
    </location>
    <ligand>
        <name>Zn(2+)</name>
        <dbReference type="ChEBI" id="CHEBI:29105"/>
        <label>2</label>
    </ligand>
</feature>
<keyword evidence="7" id="KW-0460">Magnesium</keyword>
<dbReference type="Pfam" id="PF05000">
    <property type="entry name" value="RNA_pol_Rpb1_4"/>
    <property type="match status" value="1"/>
</dbReference>
<dbReference type="Pfam" id="PF04983">
    <property type="entry name" value="RNA_pol_Rpb1_3"/>
    <property type="match status" value="1"/>
</dbReference>
<dbReference type="Gene3D" id="1.10.40.90">
    <property type="match status" value="1"/>
</dbReference>
<evidence type="ECO:0000256" key="2">
    <source>
        <dbReference type="ARBA" id="ARBA00022679"/>
    </source>
</evidence>
<dbReference type="Gene3D" id="2.40.40.20">
    <property type="match status" value="1"/>
</dbReference>
<feature type="binding site" evidence="7">
    <location>
        <position position="528"/>
    </location>
    <ligand>
        <name>Mg(2+)</name>
        <dbReference type="ChEBI" id="CHEBI:18420"/>
    </ligand>
</feature>
<keyword evidence="1 7" id="KW-0240">DNA-directed RNA polymerase</keyword>
<dbReference type="InterPro" id="IPR044893">
    <property type="entry name" value="RNA_pol_Rpb1_clamp_domain"/>
</dbReference>
<evidence type="ECO:0000256" key="1">
    <source>
        <dbReference type="ARBA" id="ARBA00022478"/>
    </source>
</evidence>
<dbReference type="EMBL" id="MFMW01000016">
    <property type="protein sequence ID" value="OGG87321.1"/>
    <property type="molecule type" value="Genomic_DNA"/>
</dbReference>
<dbReference type="Gene3D" id="1.10.1790.20">
    <property type="match status" value="2"/>
</dbReference>
<dbReference type="Pfam" id="PF04997">
    <property type="entry name" value="RNA_pol_Rpb1_1"/>
    <property type="match status" value="1"/>
</dbReference>
<evidence type="ECO:0000256" key="6">
    <source>
        <dbReference type="ARBA" id="ARBA00048552"/>
    </source>
</evidence>
<gene>
    <name evidence="7" type="primary">rpoC</name>
    <name evidence="11" type="ORF">A3B87_01810</name>
</gene>
<dbReference type="Pfam" id="PF00623">
    <property type="entry name" value="RNA_pol_Rpb1_2"/>
    <property type="match status" value="2"/>
</dbReference>
<comment type="cofactor">
    <cofactor evidence="7">
        <name>Zn(2+)</name>
        <dbReference type="ChEBI" id="CHEBI:29105"/>
    </cofactor>
    <text evidence="7">Binds 2 Zn(2+) ions per subunit.</text>
</comment>
<feature type="binding site" evidence="7">
    <location>
        <position position="526"/>
    </location>
    <ligand>
        <name>Mg(2+)</name>
        <dbReference type="ChEBI" id="CHEBI:18420"/>
    </ligand>
</feature>
<feature type="binding site" evidence="7">
    <location>
        <position position="530"/>
    </location>
    <ligand>
        <name>Mg(2+)</name>
        <dbReference type="ChEBI" id="CHEBI:18420"/>
    </ligand>
</feature>
<dbReference type="InterPro" id="IPR012754">
    <property type="entry name" value="DNA-dir_RpoC_beta_prime_bact"/>
</dbReference>
<dbReference type="InterPro" id="IPR000722">
    <property type="entry name" value="RNA_pol_asu"/>
</dbReference>
<dbReference type="PANTHER" id="PTHR19376">
    <property type="entry name" value="DNA-DIRECTED RNA POLYMERASE"/>
    <property type="match status" value="1"/>
</dbReference>
<dbReference type="Gene3D" id="1.10.274.100">
    <property type="entry name" value="RNA polymerase Rpb1, domain 3"/>
    <property type="match status" value="2"/>
</dbReference>
<evidence type="ECO:0000313" key="12">
    <source>
        <dbReference type="Proteomes" id="UP000179136"/>
    </source>
</evidence>
<feature type="binding site" evidence="7">
    <location>
        <position position="67"/>
    </location>
    <ligand>
        <name>Zn(2+)</name>
        <dbReference type="ChEBI" id="CHEBI:29105"/>
        <label>1</label>
    </ligand>
</feature>
<dbReference type="GO" id="GO:0008270">
    <property type="term" value="F:zinc ion binding"/>
    <property type="evidence" value="ECO:0007669"/>
    <property type="project" value="UniProtKB-UniRule"/>
</dbReference>
<evidence type="ECO:0000256" key="7">
    <source>
        <dbReference type="HAMAP-Rule" id="MF_01322"/>
    </source>
</evidence>
<dbReference type="InterPro" id="IPR007080">
    <property type="entry name" value="RNA_pol_Rpb1_1"/>
</dbReference>
<comment type="function">
    <text evidence="7 8">DNA-dependent RNA polymerase catalyzes the transcription of DNA into RNA using the four ribonucleoside triphosphates as substrates.</text>
</comment>
<dbReference type="Pfam" id="PF04998">
    <property type="entry name" value="RNA_pol_Rpb1_5"/>
    <property type="match status" value="1"/>
</dbReference>
<dbReference type="CDD" id="cd02655">
    <property type="entry name" value="RNAP_beta'_C"/>
    <property type="match status" value="1"/>
</dbReference>
<dbReference type="NCBIfam" id="TIGR02386">
    <property type="entry name" value="rpoC_TIGR"/>
    <property type="match status" value="1"/>
</dbReference>
<dbReference type="STRING" id="1798561.A3B87_01810"/>
<evidence type="ECO:0000313" key="11">
    <source>
        <dbReference type="EMBL" id="OGG87321.1"/>
    </source>
</evidence>
<dbReference type="InterPro" id="IPR007083">
    <property type="entry name" value="RNA_pol_Rpb1_4"/>
</dbReference>
<comment type="cofactor">
    <cofactor evidence="7">
        <name>Mg(2+)</name>
        <dbReference type="ChEBI" id="CHEBI:18420"/>
    </cofactor>
    <text evidence="7">Binds 1 Mg(2+) ion per subunit.</text>
</comment>
<feature type="binding site" evidence="7">
    <location>
        <position position="83"/>
    </location>
    <ligand>
        <name>Zn(2+)</name>
        <dbReference type="ChEBI" id="CHEBI:29105"/>
        <label>1</label>
    </ligand>
</feature>
<feature type="binding site" evidence="7">
    <location>
        <position position="852"/>
    </location>
    <ligand>
        <name>Zn(2+)</name>
        <dbReference type="ChEBI" id="CHEBI:29105"/>
        <label>2</label>
    </ligand>
</feature>
<dbReference type="InterPro" id="IPR007066">
    <property type="entry name" value="RNA_pol_Rpb1_3"/>
</dbReference>
<feature type="binding site" evidence="7">
    <location>
        <position position="924"/>
    </location>
    <ligand>
        <name>Zn(2+)</name>
        <dbReference type="ChEBI" id="CHEBI:29105"/>
        <label>2</label>
    </ligand>
</feature>
<dbReference type="GO" id="GO:0000428">
    <property type="term" value="C:DNA-directed RNA polymerase complex"/>
    <property type="evidence" value="ECO:0007669"/>
    <property type="project" value="UniProtKB-KW"/>
</dbReference>
<dbReference type="GO" id="GO:0006351">
    <property type="term" value="P:DNA-templated transcription"/>
    <property type="evidence" value="ECO:0007669"/>
    <property type="project" value="UniProtKB-UniRule"/>
</dbReference>
<keyword evidence="4 7" id="KW-0479">Metal-binding</keyword>
<dbReference type="CDD" id="cd01609">
    <property type="entry name" value="RNAP_beta'_N"/>
    <property type="match status" value="1"/>
</dbReference>
<keyword evidence="2 7" id="KW-0808">Transferase</keyword>
<dbReference type="Gene3D" id="1.10.132.30">
    <property type="match status" value="1"/>
</dbReference>
<feature type="binding site" evidence="7">
    <location>
        <position position="934"/>
    </location>
    <ligand>
        <name>Zn(2+)</name>
        <dbReference type="ChEBI" id="CHEBI:29105"/>
        <label>2</label>
    </ligand>
</feature>
<dbReference type="EC" id="2.7.7.6" evidence="7"/>
<dbReference type="Gene3D" id="2.40.50.100">
    <property type="match status" value="2"/>
</dbReference>
<dbReference type="GO" id="GO:0003899">
    <property type="term" value="F:DNA-directed RNA polymerase activity"/>
    <property type="evidence" value="ECO:0007669"/>
    <property type="project" value="UniProtKB-UniRule"/>
</dbReference>
<evidence type="ECO:0000259" key="10">
    <source>
        <dbReference type="SMART" id="SM00663"/>
    </source>
</evidence>
<sequence length="1284" mass="143588">MFNELKQKVLDFDSIRLKLASPEVIHNWSHGEVLKPETINYRTQKPEKDGLFCERIFGPTKDWECYCGKYKRIRYKGIICDKCGVEVTRSIVRRERMGHIDLVVSVSHIWFLRGVPSKLGLVMDISPQALEKVIYFADYIILNVNEELKGQTKEQVVDEYKSKKKAIESDFNNKIKQVKTVGAEGVEAKIKKFDEEKREALKELSDALERAKREIAELLPLKIISESVYQDLSLKYGHLFEAGIGAEAIRNILSNMDLAATVAQIEEEIKKASGGSKKKLAKRLKLLNALIKNKIKPEWMVIRTIPVIPPDLRPMVQLDGGRFAASDLNDLYRRVINRNNRLKKLIELNAPEVICRNEKRMLQEAVDSLIDNSARHGKTVTASTGQKRVLKSLADILKGKQGRFRQNLLGKRVDYSGRSVIVVGPYLKINECGLPKRMALELFKPFIIAGLIKREYVHNVRSANRFIESDRNEVWDILEGITKQAHVLLNRAPTLHRLGIQAFKPILIEGKAIQLHPLVCPPFNADFDGDQMAVHVPLTEGAKREAAELILSSKNILKPATGDPSITPSQDFVLGCYLLTTIHNEDDNHEKGRIFSSAVEARQALEADVIGLADKIKVRIGKELSSTSIGRVIFNEIVPSKLGFINKQTDKGTLKGLVKEVIHLYGRDRAVIFLDDIKDLALKYITLSGISWGMDDLPVMPEKHQVFEAAEREVEEVESQYEQGFLTNEERHIKIIEIWAGVKDKIIDMSKDKLDKNGAVFAMMNSGARGSWGQTTQMMGMRGLMASPSGETIELPVKASLKEGMDVLEYFITTHGARKGLSDTALRTANAGYLTRRLIDVAQDVIVKEADCGNKEGMLIIKKTSIEMNETIAKRVRGRVLLEDIKDHKGKLIAKAGEIIDDDIAKEIEKADLEQVKIRSILTCESKRGVCQQCYGWDLGHNELVNKGTAVGIVAAQSIGEPGTQLTMRTFHTGGVAGAGDITQGLPRVEEIFEARPIKRPALLSPLAGQVQIISNEITREKVLKINGLDRKEETFEINKEDKGLIAFKNGKKVKKGDEIFKGRNKISAPFEGKLHIYPEGEKIILKVAQEREAEEEINIGRGVNVMVNNGDMVERGEQLSNGPVDLFELYRLRGQRAVEDYIIKEIQYVYSSQGQPLNDKHVEVIIRQMFSKVSIEEAGDTIFSPGEVVERNELVEENKKVRAEGKSAATCKTVLLGITKSSLATQSFLSAASFQETTRVLIDAAITGKVDHLRGLKENVIIGKLIPAGTGFDKENFLKASLK</sequence>
<evidence type="ECO:0000256" key="4">
    <source>
        <dbReference type="ARBA" id="ARBA00022723"/>
    </source>
</evidence>
<dbReference type="Proteomes" id="UP000179136">
    <property type="component" value="Unassembled WGS sequence"/>
</dbReference>
<dbReference type="InterPro" id="IPR006592">
    <property type="entry name" value="RNA_pol_N"/>
</dbReference>
<dbReference type="Gene3D" id="1.10.150.390">
    <property type="match status" value="1"/>
</dbReference>
<dbReference type="PANTHER" id="PTHR19376:SF54">
    <property type="entry name" value="DNA-DIRECTED RNA POLYMERASE SUBUNIT BETA"/>
    <property type="match status" value="1"/>
</dbReference>
<dbReference type="InterPro" id="IPR007081">
    <property type="entry name" value="RNA_pol_Rpb1_5"/>
</dbReference>
<accession>A0A1F6FN89</accession>
<dbReference type="HAMAP" id="MF_01322">
    <property type="entry name" value="RNApol_bact_RpoC"/>
    <property type="match status" value="1"/>
</dbReference>
<keyword evidence="3 7" id="KW-0548">Nucleotidyltransferase</keyword>
<feature type="binding site" evidence="7">
    <location>
        <position position="65"/>
    </location>
    <ligand>
        <name>Zn(2+)</name>
        <dbReference type="ChEBI" id="CHEBI:29105"/>
        <label>1</label>
    </ligand>
</feature>
<dbReference type="GO" id="GO:0003677">
    <property type="term" value="F:DNA binding"/>
    <property type="evidence" value="ECO:0007669"/>
    <property type="project" value="UniProtKB-UniRule"/>
</dbReference>
<evidence type="ECO:0000256" key="3">
    <source>
        <dbReference type="ARBA" id="ARBA00022695"/>
    </source>
</evidence>
<name>A0A1F6FN89_9BACT</name>
<keyword evidence="7" id="KW-0862">Zinc</keyword>
<comment type="caution">
    <text evidence="11">The sequence shown here is derived from an EMBL/GenBank/DDBJ whole genome shotgun (WGS) entry which is preliminary data.</text>
</comment>
<comment type="subunit">
    <text evidence="7">The RNAP catalytic core consists of 2 alpha, 1 beta, 1 beta' and 1 omega subunit. When a sigma factor is associated with the core the holoenzyme is formed, which can initiate transcription.</text>
</comment>
<keyword evidence="5 7" id="KW-0804">Transcription</keyword>
<feature type="binding site" evidence="7">
    <location>
        <position position="80"/>
    </location>
    <ligand>
        <name>Zn(2+)</name>
        <dbReference type="ChEBI" id="CHEBI:29105"/>
        <label>1</label>
    </ligand>
</feature>
<evidence type="ECO:0000256" key="5">
    <source>
        <dbReference type="ARBA" id="ARBA00023163"/>
    </source>
</evidence>
<keyword evidence="9" id="KW-0175">Coiled coil</keyword>
<protein>
    <recommendedName>
        <fullName evidence="7">DNA-directed RNA polymerase subunit beta'</fullName>
        <shortName evidence="7">RNAP subunit beta'</shortName>
        <ecNumber evidence="7">2.7.7.6</ecNumber>
    </recommendedName>
    <alternativeName>
        <fullName evidence="7">RNA polymerase subunit beta'</fullName>
    </alternativeName>
    <alternativeName>
        <fullName evidence="7">Transcriptase subunit beta'</fullName>
    </alternativeName>
</protein>
<dbReference type="SMART" id="SM00663">
    <property type="entry name" value="RPOLA_N"/>
    <property type="match status" value="1"/>
</dbReference>
<dbReference type="SUPFAM" id="SSF64484">
    <property type="entry name" value="beta and beta-prime subunits of DNA dependent RNA-polymerase"/>
    <property type="match status" value="1"/>
</dbReference>
<comment type="similarity">
    <text evidence="7 8">Belongs to the RNA polymerase beta' chain family.</text>
</comment>
<dbReference type="GO" id="GO:0000287">
    <property type="term" value="F:magnesium ion binding"/>
    <property type="evidence" value="ECO:0007669"/>
    <property type="project" value="UniProtKB-UniRule"/>
</dbReference>
<feature type="coiled-coil region" evidence="9">
    <location>
        <begin position="183"/>
        <end position="218"/>
    </location>
</feature>
<reference evidence="11 12" key="1">
    <citation type="journal article" date="2016" name="Nat. Commun.">
        <title>Thousands of microbial genomes shed light on interconnected biogeochemical processes in an aquifer system.</title>
        <authorList>
            <person name="Anantharaman K."/>
            <person name="Brown C.T."/>
            <person name="Hug L.A."/>
            <person name="Sharon I."/>
            <person name="Castelle C.J."/>
            <person name="Probst A.J."/>
            <person name="Thomas B.C."/>
            <person name="Singh A."/>
            <person name="Wilkins M.J."/>
            <person name="Karaoz U."/>
            <person name="Brodie E.L."/>
            <person name="Williams K.H."/>
            <person name="Hubbard S.S."/>
            <person name="Banfield J.F."/>
        </authorList>
    </citation>
    <scope>NUCLEOTIDE SEQUENCE [LARGE SCALE GENOMIC DNA]</scope>
</reference>